<gene>
    <name evidence="1" type="ORF">LC087_06840</name>
</gene>
<sequence>MFSGTSTSFANSNQTETENIQNAYYYVDGVEYEIPKEEFSNLLDEDNIVELPVESTVEKEEKINPKDGPLKANACVAGYEFDGSRKSSGFKKASNGSGSRVINKSKNNLTEVSQLSGTTTVSGSVSGSTKVSWGVIKGEVGFNIGGSQSWTKSQSTSITVRPGDWGWIDYGVIAETWKGNYYYLSSSCSKQSSKYITVSGPKYKTKLAKTEKYPY</sequence>
<reference evidence="1 2" key="1">
    <citation type="submission" date="2023-06" db="EMBL/GenBank/DDBJ databases">
        <title>Five Gram-positive bacteria isolated from mangrove sediments in Shenzhen, Guangdong, China.</title>
        <authorList>
            <person name="Yu S."/>
            <person name="Zheng W."/>
            <person name="Huang Y."/>
        </authorList>
    </citation>
    <scope>NUCLEOTIDE SEQUENCE [LARGE SCALE GENOMIC DNA]</scope>
    <source>
        <strain evidence="1 2">SaN35-3</strain>
    </source>
</reference>
<organism evidence="1 2">
    <name type="scientific">Bacillus carboniphilus</name>
    <dbReference type="NCBI Taxonomy" id="86663"/>
    <lineage>
        <taxon>Bacteria</taxon>
        <taxon>Bacillati</taxon>
        <taxon>Bacillota</taxon>
        <taxon>Bacilli</taxon>
        <taxon>Bacillales</taxon>
        <taxon>Bacillaceae</taxon>
        <taxon>Bacillus</taxon>
    </lineage>
</organism>
<keyword evidence="2" id="KW-1185">Reference proteome</keyword>
<dbReference type="EMBL" id="CP129013">
    <property type="protein sequence ID" value="WLR43832.1"/>
    <property type="molecule type" value="Genomic_DNA"/>
</dbReference>
<dbReference type="Proteomes" id="UP001197974">
    <property type="component" value="Chromosome"/>
</dbReference>
<evidence type="ECO:0000313" key="1">
    <source>
        <dbReference type="EMBL" id="WLR43832.1"/>
    </source>
</evidence>
<name>A0ABY9JZ44_9BACI</name>
<dbReference type="RefSeq" id="WP_226538650.1">
    <property type="nucleotide sequence ID" value="NZ_CP129013.1"/>
</dbReference>
<evidence type="ECO:0000313" key="2">
    <source>
        <dbReference type="Proteomes" id="UP001197974"/>
    </source>
</evidence>
<proteinExistence type="predicted"/>
<accession>A0ABY9JZ44</accession>
<protein>
    <submittedName>
        <fullName evidence="1">Uncharacterized protein</fullName>
    </submittedName>
</protein>